<feature type="domain" description="Ig-like" evidence="8">
    <location>
        <begin position="165"/>
        <end position="259"/>
    </location>
</feature>
<evidence type="ECO:0000256" key="5">
    <source>
        <dbReference type="ARBA" id="ARBA00023319"/>
    </source>
</evidence>
<comment type="subcellular location">
    <subcellularLocation>
        <location evidence="1">Membrane</location>
        <topology evidence="1">Single-pass type I membrane protein</topology>
    </subcellularLocation>
</comment>
<keyword evidence="10" id="KW-1185">Reference proteome</keyword>
<dbReference type="InterPro" id="IPR003599">
    <property type="entry name" value="Ig_sub"/>
</dbReference>
<reference evidence="9" key="1">
    <citation type="submission" date="2025-08" db="UniProtKB">
        <authorList>
            <consortium name="Ensembl"/>
        </authorList>
    </citation>
    <scope>IDENTIFICATION</scope>
</reference>
<accession>A0A8C8C1X3</accession>
<dbReference type="PROSITE" id="PS50835">
    <property type="entry name" value="IG_LIKE"/>
    <property type="match status" value="3"/>
</dbReference>
<dbReference type="Pfam" id="PF13927">
    <property type="entry name" value="Ig_3"/>
    <property type="match status" value="2"/>
</dbReference>
<evidence type="ECO:0000313" key="9">
    <source>
        <dbReference type="Ensembl" id="ENSOTSP00005004418.2"/>
    </source>
</evidence>
<name>A0A8C8C1X3_ONCTS</name>
<dbReference type="InterPro" id="IPR036179">
    <property type="entry name" value="Ig-like_dom_sf"/>
</dbReference>
<evidence type="ECO:0000256" key="2">
    <source>
        <dbReference type="ARBA" id="ARBA00023136"/>
    </source>
</evidence>
<protein>
    <recommendedName>
        <fullName evidence="8">Ig-like domain-containing protein</fullName>
    </recommendedName>
</protein>
<keyword evidence="5" id="KW-0393">Immunoglobulin domain</keyword>
<dbReference type="AlphaFoldDB" id="A0A8C8C1X3"/>
<dbReference type="Ensembl" id="ENSOTST00005004927.2">
    <property type="protein sequence ID" value="ENSOTSP00005004418.2"/>
    <property type="gene ID" value="ENSOTSG00005002523.2"/>
</dbReference>
<dbReference type="SUPFAM" id="SSF48726">
    <property type="entry name" value="Immunoglobulin"/>
    <property type="match status" value="4"/>
</dbReference>
<evidence type="ECO:0000313" key="10">
    <source>
        <dbReference type="Proteomes" id="UP000694402"/>
    </source>
</evidence>
<dbReference type="InterPro" id="IPR003598">
    <property type="entry name" value="Ig_sub2"/>
</dbReference>
<organism evidence="9 10">
    <name type="scientific">Oncorhynchus tshawytscha</name>
    <name type="common">Chinook salmon</name>
    <name type="synonym">Salmo tshawytscha</name>
    <dbReference type="NCBI Taxonomy" id="74940"/>
    <lineage>
        <taxon>Eukaryota</taxon>
        <taxon>Metazoa</taxon>
        <taxon>Chordata</taxon>
        <taxon>Craniata</taxon>
        <taxon>Vertebrata</taxon>
        <taxon>Euteleostomi</taxon>
        <taxon>Actinopterygii</taxon>
        <taxon>Neopterygii</taxon>
        <taxon>Teleostei</taxon>
        <taxon>Protacanthopterygii</taxon>
        <taxon>Salmoniformes</taxon>
        <taxon>Salmonidae</taxon>
        <taxon>Salmoninae</taxon>
        <taxon>Oncorhynchus</taxon>
    </lineage>
</organism>
<evidence type="ECO:0000256" key="1">
    <source>
        <dbReference type="ARBA" id="ARBA00004479"/>
    </source>
</evidence>
<evidence type="ECO:0000256" key="4">
    <source>
        <dbReference type="ARBA" id="ARBA00023180"/>
    </source>
</evidence>
<feature type="domain" description="Ig-like" evidence="8">
    <location>
        <begin position="436"/>
        <end position="516"/>
    </location>
</feature>
<dbReference type="GO" id="GO:0005911">
    <property type="term" value="C:cell-cell junction"/>
    <property type="evidence" value="ECO:0007669"/>
    <property type="project" value="TreeGrafter"/>
</dbReference>
<evidence type="ECO:0000256" key="7">
    <source>
        <dbReference type="SAM" id="Phobius"/>
    </source>
</evidence>
<dbReference type="PANTHER" id="PTHR11640">
    <property type="entry name" value="NEPHRIN"/>
    <property type="match status" value="1"/>
</dbReference>
<gene>
    <name evidence="9" type="primary">alcama</name>
</gene>
<dbReference type="GO" id="GO:0005886">
    <property type="term" value="C:plasma membrane"/>
    <property type="evidence" value="ECO:0007669"/>
    <property type="project" value="TreeGrafter"/>
</dbReference>
<dbReference type="InterPro" id="IPR013783">
    <property type="entry name" value="Ig-like_fold"/>
</dbReference>
<dbReference type="InterPro" id="IPR051275">
    <property type="entry name" value="Cell_adhesion_signaling"/>
</dbReference>
<dbReference type="GO" id="GO:0050839">
    <property type="term" value="F:cell adhesion molecule binding"/>
    <property type="evidence" value="ECO:0007669"/>
    <property type="project" value="TreeGrafter"/>
</dbReference>
<keyword evidence="3" id="KW-1015">Disulfide bond</keyword>
<sequence length="593" mass="64936">MEEEWDNIPQATSNSLTTLCEGDVLRCMRQRVVTSDTDWFSDPLPYLLFKVRSTVTVIGLYGETIEVPCNNGAAKPEDLIFTKWKYKMDDGTSGDLLVKQAHKEKAQIQAMDGYKDRVTIAANSSLMIQGGSLVDQRTFTCMVVYGSNLDEHPVDVLVHKKPLPPQIKDKAKELENGKLTSLGVCTAADANPAAVIMWSKNGKLLVADGKTIIITPSVKMDPSTGLSTTTSGLQYTAVKSDVGAKFTCTAKHSLETQVSAPETFIIHYPTEKLSLQVLAKAPIREGDNVTLKCNADGNPPPTSFYFSIKGQKVTVKDSDTFTLTAVTRNSTGDYKCSLVDDDKMEASEKVVVSYLDLSLSPTGKVLKMVRDTLLVKMEQDASGDAKVSWTKDNRKLDEMPRFDNVTYADAGFYVCEVSVAGIKRSQSFQLVVEGTPVIKKMTEHHSEDGRHKVLTCEAEGVPRPSVQWSVNGTNEENSYINGKATHKITVVPTGNLTITCIATNKLGNHFMALNVSSLIKDEKIPGKGAQDDSSDQALLIVFIVVGLIIAAALVGLFYWLYIMKSRRGTWKTGEKEAGTSEESKKLEECKAKV</sequence>
<keyword evidence="7" id="KW-1133">Transmembrane helix</keyword>
<feature type="region of interest" description="Disordered" evidence="6">
    <location>
        <begin position="572"/>
        <end position="593"/>
    </location>
</feature>
<evidence type="ECO:0000256" key="3">
    <source>
        <dbReference type="ARBA" id="ARBA00023157"/>
    </source>
</evidence>
<dbReference type="SMART" id="SM00408">
    <property type="entry name" value="IGc2"/>
    <property type="match status" value="3"/>
</dbReference>
<dbReference type="GO" id="GO:0098609">
    <property type="term" value="P:cell-cell adhesion"/>
    <property type="evidence" value="ECO:0007669"/>
    <property type="project" value="TreeGrafter"/>
</dbReference>
<dbReference type="InterPro" id="IPR013162">
    <property type="entry name" value="CD80_C2-set"/>
</dbReference>
<keyword evidence="2 7" id="KW-0472">Membrane</keyword>
<feature type="domain" description="Ig-like" evidence="8">
    <location>
        <begin position="261"/>
        <end position="353"/>
    </location>
</feature>
<dbReference type="GeneTree" id="ENSGT00940000156881"/>
<feature type="transmembrane region" description="Helical" evidence="7">
    <location>
        <begin position="537"/>
        <end position="561"/>
    </location>
</feature>
<proteinExistence type="predicted"/>
<dbReference type="InterPro" id="IPR007110">
    <property type="entry name" value="Ig-like_dom"/>
</dbReference>
<dbReference type="SMART" id="SM00409">
    <property type="entry name" value="IG"/>
    <property type="match status" value="3"/>
</dbReference>
<dbReference type="Proteomes" id="UP000694402">
    <property type="component" value="Unassembled WGS sequence"/>
</dbReference>
<reference evidence="9" key="2">
    <citation type="submission" date="2025-09" db="UniProtKB">
        <authorList>
            <consortium name="Ensembl"/>
        </authorList>
    </citation>
    <scope>IDENTIFICATION</scope>
</reference>
<keyword evidence="4" id="KW-0325">Glycoprotein</keyword>
<evidence type="ECO:0000259" key="8">
    <source>
        <dbReference type="PROSITE" id="PS50835"/>
    </source>
</evidence>
<dbReference type="Gene3D" id="2.60.40.10">
    <property type="entry name" value="Immunoglobulins"/>
    <property type="match status" value="5"/>
</dbReference>
<keyword evidence="7" id="KW-0812">Transmembrane</keyword>
<dbReference type="Pfam" id="PF08205">
    <property type="entry name" value="C2-set_2"/>
    <property type="match status" value="1"/>
</dbReference>
<dbReference type="PANTHER" id="PTHR11640:SF148">
    <property type="entry name" value="CD166 ANTIGEN HOMOLOG A"/>
    <property type="match status" value="1"/>
</dbReference>
<evidence type="ECO:0000256" key="6">
    <source>
        <dbReference type="SAM" id="MobiDB-lite"/>
    </source>
</evidence>